<reference evidence="1" key="1">
    <citation type="submission" date="2021-06" db="EMBL/GenBank/DDBJ databases">
        <authorList>
            <person name="Kallberg Y."/>
            <person name="Tangrot J."/>
            <person name="Rosling A."/>
        </authorList>
    </citation>
    <scope>NUCLEOTIDE SEQUENCE</scope>
    <source>
        <strain evidence="1">CL551</strain>
    </source>
</reference>
<evidence type="ECO:0000313" key="1">
    <source>
        <dbReference type="EMBL" id="CAG8783816.1"/>
    </source>
</evidence>
<dbReference type="Proteomes" id="UP000789342">
    <property type="component" value="Unassembled WGS sequence"/>
</dbReference>
<evidence type="ECO:0000313" key="2">
    <source>
        <dbReference type="Proteomes" id="UP000789342"/>
    </source>
</evidence>
<comment type="caution">
    <text evidence="1">The sequence shown here is derived from an EMBL/GenBank/DDBJ whole genome shotgun (WGS) entry which is preliminary data.</text>
</comment>
<feature type="non-terminal residue" evidence="1">
    <location>
        <position position="56"/>
    </location>
</feature>
<feature type="non-terminal residue" evidence="1">
    <location>
        <position position="1"/>
    </location>
</feature>
<organism evidence="1 2">
    <name type="scientific">Acaulospora morrowiae</name>
    <dbReference type="NCBI Taxonomy" id="94023"/>
    <lineage>
        <taxon>Eukaryota</taxon>
        <taxon>Fungi</taxon>
        <taxon>Fungi incertae sedis</taxon>
        <taxon>Mucoromycota</taxon>
        <taxon>Glomeromycotina</taxon>
        <taxon>Glomeromycetes</taxon>
        <taxon>Diversisporales</taxon>
        <taxon>Acaulosporaceae</taxon>
        <taxon>Acaulospora</taxon>
    </lineage>
</organism>
<keyword evidence="2" id="KW-1185">Reference proteome</keyword>
<name>A0A9N9JJD6_9GLOM</name>
<sequence>SRNMALFRMVHFSDLNISWQQIWILQFFIDTEAGSRFEKHGTIEMVSAICQYFVTT</sequence>
<dbReference type="EMBL" id="CAJVPV010054925">
    <property type="protein sequence ID" value="CAG8783816.1"/>
    <property type="molecule type" value="Genomic_DNA"/>
</dbReference>
<dbReference type="AlphaFoldDB" id="A0A9N9JJD6"/>
<protein>
    <submittedName>
        <fullName evidence="1">7521_t:CDS:1</fullName>
    </submittedName>
</protein>
<accession>A0A9N9JJD6</accession>
<gene>
    <name evidence="1" type="ORF">AMORRO_LOCUS17545</name>
</gene>
<proteinExistence type="predicted"/>